<dbReference type="GO" id="GO:0045490">
    <property type="term" value="P:pectin catabolic process"/>
    <property type="evidence" value="ECO:0007669"/>
    <property type="project" value="UniProtKB-UniRule"/>
</dbReference>
<evidence type="ECO:0000256" key="4">
    <source>
        <dbReference type="PROSITE-ProRule" id="PRU10040"/>
    </source>
</evidence>
<evidence type="ECO:0000313" key="8">
    <source>
        <dbReference type="Proteomes" id="UP000000852"/>
    </source>
</evidence>
<dbReference type="PANTHER" id="PTHR31321:SF57">
    <property type="entry name" value="PECTINESTERASE 53-RELATED"/>
    <property type="match status" value="1"/>
</dbReference>
<evidence type="ECO:0000256" key="3">
    <source>
        <dbReference type="ARBA" id="ARBA00023085"/>
    </source>
</evidence>
<dbReference type="OrthoDB" id="9804686at2"/>
<dbReference type="RefSeq" id="WP_012781319.1">
    <property type="nucleotide sequence ID" value="NC_013061.1"/>
</dbReference>
<dbReference type="GO" id="GO:0030599">
    <property type="term" value="F:pectinesterase activity"/>
    <property type="evidence" value="ECO:0007669"/>
    <property type="project" value="UniProtKB-UniRule"/>
</dbReference>
<organism evidence="7 8">
    <name type="scientific">Pedobacter heparinus (strain ATCC 13125 / DSM 2366 / CIP 104194 / JCM 7457 / NBRC 12017 / NCIMB 9290 / NRRL B-14731 / HIM 762-3)</name>
    <dbReference type="NCBI Taxonomy" id="485917"/>
    <lineage>
        <taxon>Bacteria</taxon>
        <taxon>Pseudomonadati</taxon>
        <taxon>Bacteroidota</taxon>
        <taxon>Sphingobacteriia</taxon>
        <taxon>Sphingobacteriales</taxon>
        <taxon>Sphingobacteriaceae</taxon>
        <taxon>Pedobacter</taxon>
    </lineage>
</organism>
<sequence>MAKLGLKCLTIALVALLSGTNIYGQDKKIIVAQDGSGDYKTVQEAINAVPDFRNATTVILIKNGNYKEKLNLSASKKMVKLIGENPEKTVLTYDDYAQKKNSFGEAMGTSGSSSFYIYGDGFAAENITFANSSGPVGQAVAVWIASDQAVFKNCRFLGFQDTLYTYGRGSRQYYKNCYIEGTTDFIFGSSTAMFENCILFCKKGGSYLTAASTPDTTKYGYVFKNCKITGDAPENSFALGRPWRPYAKTVFINCELGNMIKPAGWDHWGKESNKQTAYYAEYKNTGPGYKPDKRTDWSQQLSDDEAKTYNITQVFRGWNPVQ</sequence>
<dbReference type="UniPathway" id="UPA00545">
    <property type="reaction ID" value="UER00823"/>
</dbReference>
<reference evidence="7 8" key="1">
    <citation type="journal article" date="2009" name="Stand. Genomic Sci.">
        <title>Complete genome sequence of Pedobacter heparinus type strain (HIM 762-3).</title>
        <authorList>
            <person name="Han C."/>
            <person name="Spring S."/>
            <person name="Lapidus A."/>
            <person name="Del Rio T.G."/>
            <person name="Tice H."/>
            <person name="Copeland A."/>
            <person name="Cheng J.F."/>
            <person name="Lucas S."/>
            <person name="Chen F."/>
            <person name="Nolan M."/>
            <person name="Bruce D."/>
            <person name="Goodwin L."/>
            <person name="Pitluck S."/>
            <person name="Ivanova N."/>
            <person name="Mavromatis K."/>
            <person name="Mikhailova N."/>
            <person name="Pati A."/>
            <person name="Chen A."/>
            <person name="Palaniappan K."/>
            <person name="Land M."/>
            <person name="Hauser L."/>
            <person name="Chang Y.J."/>
            <person name="Jeffries C.C."/>
            <person name="Saunders E."/>
            <person name="Chertkov O."/>
            <person name="Brettin T."/>
            <person name="Goker M."/>
            <person name="Rohde M."/>
            <person name="Bristow J."/>
            <person name="Eisen J.A."/>
            <person name="Markowitz V."/>
            <person name="Hugenholtz P."/>
            <person name="Kyrpides N.C."/>
            <person name="Klenk H.P."/>
            <person name="Detter J.C."/>
        </authorList>
    </citation>
    <scope>NUCLEOTIDE SEQUENCE [LARGE SCALE GENOMIC DNA]</scope>
    <source>
        <strain evidence="8">ATCC 13125 / DSM 2366 / CIP 104194 / JCM 7457 / NBRC 12017 / NCIMB 9290 / NRRL B-14731 / HIM 762-3</strain>
    </source>
</reference>
<dbReference type="EMBL" id="CP001681">
    <property type="protein sequence ID" value="ACU03375.1"/>
    <property type="molecule type" value="Genomic_DNA"/>
</dbReference>
<keyword evidence="2 5" id="KW-0378">Hydrolase</keyword>
<dbReference type="InterPro" id="IPR012334">
    <property type="entry name" value="Pectin_lyas_fold"/>
</dbReference>
<proteinExistence type="inferred from homology"/>
<comment type="catalytic activity">
    <reaction evidence="5">
        <text>[(1-&gt;4)-alpha-D-galacturonosyl methyl ester](n) + n H2O = [(1-&gt;4)-alpha-D-galacturonosyl](n) + n methanol + n H(+)</text>
        <dbReference type="Rhea" id="RHEA:22380"/>
        <dbReference type="Rhea" id="RHEA-COMP:14570"/>
        <dbReference type="Rhea" id="RHEA-COMP:14573"/>
        <dbReference type="ChEBI" id="CHEBI:15377"/>
        <dbReference type="ChEBI" id="CHEBI:15378"/>
        <dbReference type="ChEBI" id="CHEBI:17790"/>
        <dbReference type="ChEBI" id="CHEBI:140522"/>
        <dbReference type="ChEBI" id="CHEBI:140523"/>
        <dbReference type="EC" id="3.1.1.11"/>
    </reaction>
</comment>
<dbReference type="PROSITE" id="PS00503">
    <property type="entry name" value="PECTINESTERASE_2"/>
    <property type="match status" value="1"/>
</dbReference>
<dbReference type="InterPro" id="IPR011050">
    <property type="entry name" value="Pectin_lyase_fold/virulence"/>
</dbReference>
<dbReference type="Pfam" id="PF01095">
    <property type="entry name" value="Pectinesterase"/>
    <property type="match status" value="1"/>
</dbReference>
<dbReference type="eggNOG" id="COG4677">
    <property type="taxonomic scope" value="Bacteria"/>
</dbReference>
<dbReference type="GO" id="GO:0042545">
    <property type="term" value="P:cell wall modification"/>
    <property type="evidence" value="ECO:0007669"/>
    <property type="project" value="UniProtKB-UniRule"/>
</dbReference>
<evidence type="ECO:0000256" key="5">
    <source>
        <dbReference type="RuleBase" id="RU000589"/>
    </source>
</evidence>
<dbReference type="HOGENOM" id="CLU_012243_3_1_10"/>
<evidence type="ECO:0000259" key="6">
    <source>
        <dbReference type="Pfam" id="PF01095"/>
    </source>
</evidence>
<protein>
    <recommendedName>
        <fullName evidence="5">Pectinesterase</fullName>
        <ecNumber evidence="5">3.1.1.11</ecNumber>
    </recommendedName>
</protein>
<dbReference type="STRING" id="485917.Phep_1157"/>
<dbReference type="InterPro" id="IPR000070">
    <property type="entry name" value="Pectinesterase_cat"/>
</dbReference>
<feature type="domain" description="Pectinesterase catalytic" evidence="6">
    <location>
        <begin position="29"/>
        <end position="315"/>
    </location>
</feature>
<dbReference type="FunFam" id="2.160.20.10:FF:000052">
    <property type="entry name" value="Pectinesterase"/>
    <property type="match status" value="1"/>
</dbReference>
<name>C6Y3U6_PEDHD</name>
<dbReference type="Gene3D" id="2.160.20.10">
    <property type="entry name" value="Single-stranded right-handed beta-helix, Pectin lyase-like"/>
    <property type="match status" value="1"/>
</dbReference>
<keyword evidence="8" id="KW-1185">Reference proteome</keyword>
<feature type="active site" evidence="4">
    <location>
        <position position="184"/>
    </location>
</feature>
<comment type="similarity">
    <text evidence="1">Belongs to the pectinesterase family.</text>
</comment>
<evidence type="ECO:0000256" key="2">
    <source>
        <dbReference type="ARBA" id="ARBA00022801"/>
    </source>
</evidence>
<dbReference type="KEGG" id="phe:Phep_1157"/>
<dbReference type="AlphaFoldDB" id="C6Y3U6"/>
<evidence type="ECO:0000313" key="7">
    <source>
        <dbReference type="EMBL" id="ACU03375.1"/>
    </source>
</evidence>
<dbReference type="Proteomes" id="UP000000852">
    <property type="component" value="Chromosome"/>
</dbReference>
<dbReference type="PANTHER" id="PTHR31321">
    <property type="entry name" value="ACYL-COA THIOESTER HYDROLASE YBHC-RELATED"/>
    <property type="match status" value="1"/>
</dbReference>
<evidence type="ECO:0000256" key="1">
    <source>
        <dbReference type="ARBA" id="ARBA00008891"/>
    </source>
</evidence>
<dbReference type="GO" id="GO:0009279">
    <property type="term" value="C:cell outer membrane"/>
    <property type="evidence" value="ECO:0007669"/>
    <property type="project" value="TreeGrafter"/>
</dbReference>
<accession>C6Y3U6</accession>
<gene>
    <name evidence="7" type="ordered locus">Phep_1157</name>
</gene>
<dbReference type="EC" id="3.1.1.11" evidence="5"/>
<dbReference type="SUPFAM" id="SSF51126">
    <property type="entry name" value="Pectin lyase-like"/>
    <property type="match status" value="1"/>
</dbReference>
<comment type="pathway">
    <text evidence="5">Glycan metabolism; pectin degradation; 2-dehydro-3-deoxy-D-gluconate from pectin: step 1/5.</text>
</comment>
<keyword evidence="3 5" id="KW-0063">Aspartyl esterase</keyword>
<dbReference type="InterPro" id="IPR033131">
    <property type="entry name" value="Pectinesterase_Asp_AS"/>
</dbReference>